<dbReference type="PRINTS" id="PR00385">
    <property type="entry name" value="P450"/>
</dbReference>
<dbReference type="KEGG" id="cci:CC1G_10409"/>
<keyword evidence="5 9" id="KW-0479">Metal-binding</keyword>
<dbReference type="CDD" id="cd11065">
    <property type="entry name" value="CYP64-like"/>
    <property type="match status" value="1"/>
</dbReference>
<dbReference type="InterPro" id="IPR036396">
    <property type="entry name" value="Cyt_P450_sf"/>
</dbReference>
<evidence type="ECO:0000256" key="3">
    <source>
        <dbReference type="ARBA" id="ARBA00010617"/>
    </source>
</evidence>
<keyword evidence="8 10" id="KW-0503">Monooxygenase</keyword>
<keyword evidence="7 9" id="KW-0408">Iron</keyword>
<evidence type="ECO:0000313" key="11">
    <source>
        <dbReference type="EMBL" id="EAU81806.2"/>
    </source>
</evidence>
<dbReference type="GO" id="GO:0005506">
    <property type="term" value="F:iron ion binding"/>
    <property type="evidence" value="ECO:0007669"/>
    <property type="project" value="InterPro"/>
</dbReference>
<dbReference type="OMA" id="FNDYWKE"/>
<evidence type="ECO:0000256" key="8">
    <source>
        <dbReference type="ARBA" id="ARBA00023033"/>
    </source>
</evidence>
<dbReference type="EMBL" id="AACS02000002">
    <property type="protein sequence ID" value="EAU81806.2"/>
    <property type="molecule type" value="Genomic_DNA"/>
</dbReference>
<dbReference type="InterPro" id="IPR002401">
    <property type="entry name" value="Cyt_P450_E_grp-I"/>
</dbReference>
<evidence type="ECO:0000256" key="9">
    <source>
        <dbReference type="PIRSR" id="PIRSR602401-1"/>
    </source>
</evidence>
<evidence type="ECO:0000256" key="10">
    <source>
        <dbReference type="RuleBase" id="RU000461"/>
    </source>
</evidence>
<organism evidence="11 12">
    <name type="scientific">Coprinopsis cinerea (strain Okayama-7 / 130 / ATCC MYA-4618 / FGSC 9003)</name>
    <name type="common">Inky cap fungus</name>
    <name type="synonym">Hormographiella aspergillata</name>
    <dbReference type="NCBI Taxonomy" id="240176"/>
    <lineage>
        <taxon>Eukaryota</taxon>
        <taxon>Fungi</taxon>
        <taxon>Dikarya</taxon>
        <taxon>Basidiomycota</taxon>
        <taxon>Agaricomycotina</taxon>
        <taxon>Agaricomycetes</taxon>
        <taxon>Agaricomycetidae</taxon>
        <taxon>Agaricales</taxon>
        <taxon>Agaricineae</taxon>
        <taxon>Psathyrellaceae</taxon>
        <taxon>Coprinopsis</taxon>
    </lineage>
</organism>
<dbReference type="STRING" id="240176.A8PAP3"/>
<evidence type="ECO:0000256" key="4">
    <source>
        <dbReference type="ARBA" id="ARBA00022617"/>
    </source>
</evidence>
<dbReference type="GeneID" id="6016648"/>
<accession>A8PAP3</accession>
<dbReference type="InterPro" id="IPR017972">
    <property type="entry name" value="Cyt_P450_CS"/>
</dbReference>
<evidence type="ECO:0000313" key="12">
    <source>
        <dbReference type="Proteomes" id="UP000001861"/>
    </source>
</evidence>
<keyword evidence="12" id="KW-1185">Reference proteome</keyword>
<dbReference type="AlphaFoldDB" id="A8PAP3"/>
<dbReference type="VEuPathDB" id="FungiDB:CC1G_10409"/>
<comment type="pathway">
    <text evidence="2">Secondary metabolite biosynthesis.</text>
</comment>
<proteinExistence type="inferred from homology"/>
<comment type="cofactor">
    <cofactor evidence="1 9">
        <name>heme</name>
        <dbReference type="ChEBI" id="CHEBI:30413"/>
    </cofactor>
</comment>
<dbReference type="GO" id="GO:0016705">
    <property type="term" value="F:oxidoreductase activity, acting on paired donors, with incorporation or reduction of molecular oxygen"/>
    <property type="evidence" value="ECO:0007669"/>
    <property type="project" value="InterPro"/>
</dbReference>
<comment type="caution">
    <text evidence="11">The sequence shown here is derived from an EMBL/GenBank/DDBJ whole genome shotgun (WGS) entry which is preliminary data.</text>
</comment>
<dbReference type="OrthoDB" id="1470350at2759"/>
<dbReference type="InterPro" id="IPR050364">
    <property type="entry name" value="Cytochrome_P450_fung"/>
</dbReference>
<protein>
    <submittedName>
        <fullName evidence="11">Oxidoreductase Aoxidoreductase/cytochrome P450 monooxygenase</fullName>
    </submittedName>
</protein>
<dbReference type="Gene3D" id="1.10.630.10">
    <property type="entry name" value="Cytochrome P450"/>
    <property type="match status" value="1"/>
</dbReference>
<dbReference type="SUPFAM" id="SSF48264">
    <property type="entry name" value="Cytochrome P450"/>
    <property type="match status" value="1"/>
</dbReference>
<keyword evidence="6 10" id="KW-0560">Oxidoreductase</keyword>
<evidence type="ECO:0000256" key="5">
    <source>
        <dbReference type="ARBA" id="ARBA00022723"/>
    </source>
</evidence>
<dbReference type="eggNOG" id="KOG0156">
    <property type="taxonomic scope" value="Eukaryota"/>
</dbReference>
<name>A8PAP3_COPC7</name>
<dbReference type="PANTHER" id="PTHR46300:SF7">
    <property type="entry name" value="P450, PUTATIVE (EUROFUNG)-RELATED"/>
    <property type="match status" value="1"/>
</dbReference>
<evidence type="ECO:0000256" key="1">
    <source>
        <dbReference type="ARBA" id="ARBA00001971"/>
    </source>
</evidence>
<dbReference type="InterPro" id="IPR001128">
    <property type="entry name" value="Cyt_P450"/>
</dbReference>
<evidence type="ECO:0000256" key="6">
    <source>
        <dbReference type="ARBA" id="ARBA00023002"/>
    </source>
</evidence>
<sequence length="522" mass="59490">MPLFPDLDFSVQFADAPTWAPYAGFSFALLALYVAKKLFNVHRSALPLPPGPPRFPVIGNVHQMPTENHWEVYRDWAQQYEAFGAPILVLNSLPAVLEIMEKKAAIFSDRTYLPAYDIIKLDWNFGLMRYGAAWRSHRKSFHHFLSPQGVENNFRPVIEQEGIAFVHRLLENPAEFFEETRFCFGAIIMRVSYGVNDYEYNKNLVLKSEFVNKGFSEVTLPGRLLVNQFPWLRYVPTWFPGAAWKKRLSAMAAACQVIINEPFREAQERMRSGKQNEFISMATSLIDELPPKDSPEYASQEIQARNVALVSYFAGSDTTVTAAHVLFLLLAKHPEVQRRAQEEIEAVIGKDRLPTPADCSQLPYVQAIIKEVSRWHTILPLGLPHVSTEDYEYKGYFIPKGTTVLANTWSIMHDAEIYQDPLEFKPERFLKGGKIDPDVLDPYIGVFGYGRRICPGRHLSNEALTFVAACILTVFNIEPPKDKVGNPLPMEMKVNSDLICAPERYTCDFVPRSERHRALVVD</sequence>
<dbReference type="GO" id="GO:0020037">
    <property type="term" value="F:heme binding"/>
    <property type="evidence" value="ECO:0007669"/>
    <property type="project" value="InterPro"/>
</dbReference>
<dbReference type="GO" id="GO:0004497">
    <property type="term" value="F:monooxygenase activity"/>
    <property type="evidence" value="ECO:0007669"/>
    <property type="project" value="UniProtKB-KW"/>
</dbReference>
<evidence type="ECO:0000256" key="7">
    <source>
        <dbReference type="ARBA" id="ARBA00023004"/>
    </source>
</evidence>
<gene>
    <name evidence="11" type="ORF">CC1G_10409</name>
</gene>
<dbReference type="PANTHER" id="PTHR46300">
    <property type="entry name" value="P450, PUTATIVE (EUROFUNG)-RELATED-RELATED"/>
    <property type="match status" value="1"/>
</dbReference>
<comment type="similarity">
    <text evidence="3 10">Belongs to the cytochrome P450 family.</text>
</comment>
<dbReference type="InParanoid" id="A8PAP3"/>
<reference evidence="11 12" key="1">
    <citation type="journal article" date="2010" name="Proc. Natl. Acad. Sci. U.S.A.">
        <title>Insights into evolution of multicellular fungi from the assembled chromosomes of the mushroom Coprinopsis cinerea (Coprinus cinereus).</title>
        <authorList>
            <person name="Stajich J.E."/>
            <person name="Wilke S.K."/>
            <person name="Ahren D."/>
            <person name="Au C.H."/>
            <person name="Birren B.W."/>
            <person name="Borodovsky M."/>
            <person name="Burns C."/>
            <person name="Canback B."/>
            <person name="Casselton L.A."/>
            <person name="Cheng C.K."/>
            <person name="Deng J."/>
            <person name="Dietrich F.S."/>
            <person name="Fargo D.C."/>
            <person name="Farman M.L."/>
            <person name="Gathman A.C."/>
            <person name="Goldberg J."/>
            <person name="Guigo R."/>
            <person name="Hoegger P.J."/>
            <person name="Hooker J.B."/>
            <person name="Huggins A."/>
            <person name="James T.Y."/>
            <person name="Kamada T."/>
            <person name="Kilaru S."/>
            <person name="Kodira C."/>
            <person name="Kues U."/>
            <person name="Kupfer D."/>
            <person name="Kwan H.S."/>
            <person name="Lomsadze A."/>
            <person name="Li W."/>
            <person name="Lilly W.W."/>
            <person name="Ma L.J."/>
            <person name="Mackey A.J."/>
            <person name="Manning G."/>
            <person name="Martin F."/>
            <person name="Muraguchi H."/>
            <person name="Natvig D.O."/>
            <person name="Palmerini H."/>
            <person name="Ramesh M.A."/>
            <person name="Rehmeyer C.J."/>
            <person name="Roe B.A."/>
            <person name="Shenoy N."/>
            <person name="Stanke M."/>
            <person name="Ter-Hovhannisyan V."/>
            <person name="Tunlid A."/>
            <person name="Velagapudi R."/>
            <person name="Vision T.J."/>
            <person name="Zeng Q."/>
            <person name="Zolan M.E."/>
            <person name="Pukkila P.J."/>
        </authorList>
    </citation>
    <scope>NUCLEOTIDE SEQUENCE [LARGE SCALE GENOMIC DNA]</scope>
    <source>
        <strain evidence="12">Okayama-7 / 130 / ATCC MYA-4618 / FGSC 9003</strain>
    </source>
</reference>
<dbReference type="HOGENOM" id="CLU_001570_2_3_1"/>
<dbReference type="Proteomes" id="UP000001861">
    <property type="component" value="Unassembled WGS sequence"/>
</dbReference>
<dbReference type="Pfam" id="PF00067">
    <property type="entry name" value="p450"/>
    <property type="match status" value="1"/>
</dbReference>
<dbReference type="RefSeq" id="XP_001840025.2">
    <property type="nucleotide sequence ID" value="XM_001839973.2"/>
</dbReference>
<keyword evidence="4 9" id="KW-0349">Heme</keyword>
<evidence type="ECO:0000256" key="2">
    <source>
        <dbReference type="ARBA" id="ARBA00005179"/>
    </source>
</evidence>
<dbReference type="PRINTS" id="PR00463">
    <property type="entry name" value="EP450I"/>
</dbReference>
<feature type="binding site" description="axial binding residue" evidence="9">
    <location>
        <position position="454"/>
    </location>
    <ligand>
        <name>heme</name>
        <dbReference type="ChEBI" id="CHEBI:30413"/>
    </ligand>
    <ligandPart>
        <name>Fe</name>
        <dbReference type="ChEBI" id="CHEBI:18248"/>
    </ligandPart>
</feature>
<dbReference type="PROSITE" id="PS00086">
    <property type="entry name" value="CYTOCHROME_P450"/>
    <property type="match status" value="1"/>
</dbReference>